<name>A0A382AR31_9ZZZZ</name>
<dbReference type="AlphaFoldDB" id="A0A382AR31"/>
<dbReference type="InterPro" id="IPR011051">
    <property type="entry name" value="RmlC_Cupin_sf"/>
</dbReference>
<dbReference type="GO" id="GO:0016779">
    <property type="term" value="F:nucleotidyltransferase activity"/>
    <property type="evidence" value="ECO:0007669"/>
    <property type="project" value="InterPro"/>
</dbReference>
<dbReference type="EMBL" id="UINC01026483">
    <property type="protein sequence ID" value="SVB04020.1"/>
    <property type="molecule type" value="Genomic_DNA"/>
</dbReference>
<reference evidence="2" key="1">
    <citation type="submission" date="2018-05" db="EMBL/GenBank/DDBJ databases">
        <authorList>
            <person name="Lanie J.A."/>
            <person name="Ng W.-L."/>
            <person name="Kazmierczak K.M."/>
            <person name="Andrzejewski T.M."/>
            <person name="Davidsen T.M."/>
            <person name="Wayne K.J."/>
            <person name="Tettelin H."/>
            <person name="Glass J.I."/>
            <person name="Rusch D."/>
            <person name="Podicherti R."/>
            <person name="Tsui H.-C.T."/>
            <person name="Winkler M.E."/>
        </authorList>
    </citation>
    <scope>NUCLEOTIDE SEQUENCE</scope>
</reference>
<evidence type="ECO:0000313" key="2">
    <source>
        <dbReference type="EMBL" id="SVB04020.1"/>
    </source>
</evidence>
<gene>
    <name evidence="2" type="ORF">METZ01_LOCUS156874</name>
</gene>
<dbReference type="GO" id="GO:0005976">
    <property type="term" value="P:polysaccharide metabolic process"/>
    <property type="evidence" value="ECO:0007669"/>
    <property type="project" value="InterPro"/>
</dbReference>
<dbReference type="InterPro" id="IPR014710">
    <property type="entry name" value="RmlC-like_jellyroll"/>
</dbReference>
<organism evidence="2">
    <name type="scientific">marine metagenome</name>
    <dbReference type="NCBI Taxonomy" id="408172"/>
    <lineage>
        <taxon>unclassified sequences</taxon>
        <taxon>metagenomes</taxon>
        <taxon>ecological metagenomes</taxon>
    </lineage>
</organism>
<sequence length="160" mass="18645">MIYKEVELLLSNHNLTIISKDIDRPWGGFYVLDESQAQSFAGLFFNNLDVSKLSLSNKLSPKILVIKPKKRLSWQYHHRRSEIWSVIKGGIIVSKSDDDIERELINLKVGEQIEIAKEERHRIIGTDKYALVAEIWIHTDKDNPSDEEDIVRVQDDFDRK</sequence>
<proteinExistence type="predicted"/>
<dbReference type="Pfam" id="PF01050">
    <property type="entry name" value="MannoseP_isomer"/>
    <property type="match status" value="1"/>
</dbReference>
<accession>A0A382AR31</accession>
<protein>
    <recommendedName>
        <fullName evidence="1">Mannose-6-phosphate isomerase type II C-terminal domain-containing protein</fullName>
    </recommendedName>
</protein>
<feature type="domain" description="Mannose-6-phosphate isomerase type II C-terminal" evidence="1">
    <location>
        <begin position="56"/>
        <end position="155"/>
    </location>
</feature>
<dbReference type="Gene3D" id="2.60.120.10">
    <property type="entry name" value="Jelly Rolls"/>
    <property type="match status" value="1"/>
</dbReference>
<evidence type="ECO:0000259" key="1">
    <source>
        <dbReference type="Pfam" id="PF01050"/>
    </source>
</evidence>
<dbReference type="InterPro" id="IPR001538">
    <property type="entry name" value="Man6P_isomerase-2_C"/>
</dbReference>
<dbReference type="SUPFAM" id="SSF51182">
    <property type="entry name" value="RmlC-like cupins"/>
    <property type="match status" value="1"/>
</dbReference>